<keyword evidence="2" id="KW-1185">Reference proteome</keyword>
<proteinExistence type="predicted"/>
<organism evidence="1 2">
    <name type="scientific">Deinococcus seoulensis</name>
    <dbReference type="NCBI Taxonomy" id="1837379"/>
    <lineage>
        <taxon>Bacteria</taxon>
        <taxon>Thermotogati</taxon>
        <taxon>Deinococcota</taxon>
        <taxon>Deinococci</taxon>
        <taxon>Deinococcales</taxon>
        <taxon>Deinococcaceae</taxon>
        <taxon>Deinococcus</taxon>
    </lineage>
</organism>
<name>A0ABQ2RSF4_9DEIO</name>
<accession>A0ABQ2RSF4</accession>
<comment type="caution">
    <text evidence="1">The sequence shown here is derived from an EMBL/GenBank/DDBJ whole genome shotgun (WGS) entry which is preliminary data.</text>
</comment>
<dbReference type="Proteomes" id="UP000634308">
    <property type="component" value="Unassembled WGS sequence"/>
</dbReference>
<gene>
    <name evidence="1" type="ORF">GCM10008959_26040</name>
</gene>
<sequence length="63" mass="7491">MTRSVMTPEQQGIWVISWALYRGQRHARKQRLAKRNLTHGSSSEPLMDWDEYDARRMARMVEA</sequence>
<reference evidence="2" key="1">
    <citation type="journal article" date="2019" name="Int. J. Syst. Evol. Microbiol.">
        <title>The Global Catalogue of Microorganisms (GCM) 10K type strain sequencing project: providing services to taxonomists for standard genome sequencing and annotation.</title>
        <authorList>
            <consortium name="The Broad Institute Genomics Platform"/>
            <consortium name="The Broad Institute Genome Sequencing Center for Infectious Disease"/>
            <person name="Wu L."/>
            <person name="Ma J."/>
        </authorList>
    </citation>
    <scope>NUCLEOTIDE SEQUENCE [LARGE SCALE GENOMIC DNA]</scope>
    <source>
        <strain evidence="2">JCM 31404</strain>
    </source>
</reference>
<dbReference type="EMBL" id="BMQM01000017">
    <property type="protein sequence ID" value="GGR62786.1"/>
    <property type="molecule type" value="Genomic_DNA"/>
</dbReference>
<evidence type="ECO:0000313" key="1">
    <source>
        <dbReference type="EMBL" id="GGR62786.1"/>
    </source>
</evidence>
<protein>
    <submittedName>
        <fullName evidence="1">Uncharacterized protein</fullName>
    </submittedName>
</protein>
<evidence type="ECO:0000313" key="2">
    <source>
        <dbReference type="Proteomes" id="UP000634308"/>
    </source>
</evidence>
<dbReference type="RefSeq" id="WP_189065427.1">
    <property type="nucleotide sequence ID" value="NZ_BMQM01000017.1"/>
</dbReference>